<feature type="domain" description="Aminoglycoside phosphotransferase" evidence="1">
    <location>
        <begin position="53"/>
        <end position="268"/>
    </location>
</feature>
<dbReference type="InterPro" id="IPR011009">
    <property type="entry name" value="Kinase-like_dom_sf"/>
</dbReference>
<dbReference type="Pfam" id="PF01636">
    <property type="entry name" value="APH"/>
    <property type="match status" value="1"/>
</dbReference>
<keyword evidence="2" id="KW-0418">Kinase</keyword>
<dbReference type="AlphaFoldDB" id="A0A927MUT8"/>
<organism evidence="2 3">
    <name type="scientific">Actinopolymorpha pittospori</name>
    <dbReference type="NCBI Taxonomy" id="648752"/>
    <lineage>
        <taxon>Bacteria</taxon>
        <taxon>Bacillati</taxon>
        <taxon>Actinomycetota</taxon>
        <taxon>Actinomycetes</taxon>
        <taxon>Propionibacteriales</taxon>
        <taxon>Actinopolymorphaceae</taxon>
        <taxon>Actinopolymorpha</taxon>
    </lineage>
</organism>
<dbReference type="Gene3D" id="3.90.1200.10">
    <property type="match status" value="1"/>
</dbReference>
<gene>
    <name evidence="2" type="ORF">HEB94_003877</name>
</gene>
<dbReference type="RefSeq" id="WP_192751038.1">
    <property type="nucleotide sequence ID" value="NZ_BAABJL010000151.1"/>
</dbReference>
<accession>A0A927MUT8</accession>
<proteinExistence type="predicted"/>
<dbReference type="InterPro" id="IPR002575">
    <property type="entry name" value="Aminoglycoside_PTrfase"/>
</dbReference>
<evidence type="ECO:0000313" key="2">
    <source>
        <dbReference type="EMBL" id="MBE1607029.1"/>
    </source>
</evidence>
<sequence length="310" mass="34205">MTRHPEPTATGLGHSPDDHQSLARVRTLDAEALLAGILEHTGIRLTLLGRAPGGQVGAAYVRWPDGRDGVLTWWPDGSPASLRHLRLTADLLRLARGRGIPVPEYTLVAELPDAIAVVQERLPGARPARTDGALVQAMIAMNERFAGLLTDRRDVPVPDLYLRTSGPGFCVHESLERHSDRTRRLLRRAREVGAAHPGPMTGDDLVHLDFHPGNVLVDASGRITGIVDWDGLGRGDRHFALVTLRFDLSLATREERTAAWLDGLLSDLLDPATLQLYWAHMSVRLVDWSIRHHGPAEVRHWLGVAESRIR</sequence>
<dbReference type="InterPro" id="IPR051678">
    <property type="entry name" value="AGP_Transferase"/>
</dbReference>
<evidence type="ECO:0000259" key="1">
    <source>
        <dbReference type="Pfam" id="PF01636"/>
    </source>
</evidence>
<dbReference type="PANTHER" id="PTHR21310">
    <property type="entry name" value="AMINOGLYCOSIDE PHOSPHOTRANSFERASE-RELATED-RELATED"/>
    <property type="match status" value="1"/>
</dbReference>
<reference evidence="2" key="1">
    <citation type="submission" date="2020-10" db="EMBL/GenBank/DDBJ databases">
        <title>Sequencing the genomes of 1000 actinobacteria strains.</title>
        <authorList>
            <person name="Klenk H.-P."/>
        </authorList>
    </citation>
    <scope>NUCLEOTIDE SEQUENCE</scope>
    <source>
        <strain evidence="2">DSM 45354</strain>
    </source>
</reference>
<name>A0A927MUT8_9ACTN</name>
<dbReference type="EMBL" id="JADBEM010000001">
    <property type="protein sequence ID" value="MBE1607029.1"/>
    <property type="molecule type" value="Genomic_DNA"/>
</dbReference>
<dbReference type="GO" id="GO:0016301">
    <property type="term" value="F:kinase activity"/>
    <property type="evidence" value="ECO:0007669"/>
    <property type="project" value="UniProtKB-KW"/>
</dbReference>
<protein>
    <submittedName>
        <fullName evidence="2">Aminoglycoside phosphotransferase (APT) family kinase protein</fullName>
    </submittedName>
</protein>
<keyword evidence="2" id="KW-0808">Transferase</keyword>
<dbReference type="SUPFAM" id="SSF56112">
    <property type="entry name" value="Protein kinase-like (PK-like)"/>
    <property type="match status" value="1"/>
</dbReference>
<evidence type="ECO:0000313" key="3">
    <source>
        <dbReference type="Proteomes" id="UP000638648"/>
    </source>
</evidence>
<dbReference type="Proteomes" id="UP000638648">
    <property type="component" value="Unassembled WGS sequence"/>
</dbReference>
<comment type="caution">
    <text evidence="2">The sequence shown here is derived from an EMBL/GenBank/DDBJ whole genome shotgun (WGS) entry which is preliminary data.</text>
</comment>
<keyword evidence="3" id="KW-1185">Reference proteome</keyword>